<reference evidence="3 4" key="1">
    <citation type="submission" date="2019-02" db="EMBL/GenBank/DDBJ databases">
        <title>Kribbella capetownensis sp. nov. and Kribbella speibonae sp. nov., isolated from soil.</title>
        <authorList>
            <person name="Curtis S.M."/>
            <person name="Norton I."/>
            <person name="Everest G.J."/>
            <person name="Meyers P.R."/>
        </authorList>
    </citation>
    <scope>NUCLEOTIDE SEQUENCE [LARGE SCALE GENOMIC DNA]</scope>
    <source>
        <strain evidence="3 4">YM53</strain>
    </source>
</reference>
<keyword evidence="2" id="KW-1133">Transmembrane helix</keyword>
<evidence type="ECO:0000256" key="2">
    <source>
        <dbReference type="SAM" id="Phobius"/>
    </source>
</evidence>
<dbReference type="SUPFAM" id="SSF50998">
    <property type="entry name" value="Quinoprotein alcohol dehydrogenase-like"/>
    <property type="match status" value="1"/>
</dbReference>
<name>A0A4R0JNF3_9ACTN</name>
<gene>
    <name evidence="3" type="ORF">E0H75_24660</name>
</gene>
<organism evidence="3 4">
    <name type="scientific">Kribbella capetownensis</name>
    <dbReference type="NCBI Taxonomy" id="1572659"/>
    <lineage>
        <taxon>Bacteria</taxon>
        <taxon>Bacillati</taxon>
        <taxon>Actinomycetota</taxon>
        <taxon>Actinomycetes</taxon>
        <taxon>Propionibacteriales</taxon>
        <taxon>Kribbellaceae</taxon>
        <taxon>Kribbella</taxon>
    </lineage>
</organism>
<feature type="transmembrane region" description="Helical" evidence="2">
    <location>
        <begin position="39"/>
        <end position="60"/>
    </location>
</feature>
<keyword evidence="2" id="KW-0472">Membrane</keyword>
<evidence type="ECO:0000313" key="4">
    <source>
        <dbReference type="Proteomes" id="UP000293342"/>
    </source>
</evidence>
<dbReference type="AlphaFoldDB" id="A0A4R0JNF3"/>
<dbReference type="OrthoDB" id="3821186at2"/>
<dbReference type="RefSeq" id="WP_131515986.1">
    <property type="nucleotide sequence ID" value="NZ_SJKD01000005.1"/>
</dbReference>
<evidence type="ECO:0000256" key="1">
    <source>
        <dbReference type="SAM" id="MobiDB-lite"/>
    </source>
</evidence>
<evidence type="ECO:0000313" key="3">
    <source>
        <dbReference type="EMBL" id="TCC47930.1"/>
    </source>
</evidence>
<accession>A0A4R0JNF3</accession>
<proteinExistence type="predicted"/>
<feature type="region of interest" description="Disordered" evidence="1">
    <location>
        <begin position="251"/>
        <end position="270"/>
    </location>
</feature>
<protein>
    <submittedName>
        <fullName evidence="3">Uncharacterized protein</fullName>
    </submittedName>
</protein>
<dbReference type="InterPro" id="IPR011047">
    <property type="entry name" value="Quinoprotein_ADH-like_sf"/>
</dbReference>
<keyword evidence="4" id="KW-1185">Reference proteome</keyword>
<keyword evidence="2" id="KW-0812">Transmembrane</keyword>
<sequence length="391" mass="41337">MNELLRDTLAEHADSAEPPALDLDGIVAAGDRRISRRRAIAVLGGAVVTLAAIAGGVTVARSIDRRPAPATPAPFAERRATYAIGSQIHYGKDVISVAPYRVSAFVQTDAGFVFLDDENDIYVAGTAGVRRIAPGRGTRRLTADSHGSLVGWVEDYTDRSESVVYDVAADRELVRTSIGNKRGPLLDAVMGPQLVAIDGDTAYFGTLTGIYRWDLKAGTAKLVADTLPNGVRGVSSGQYLYQRPLSHATSGTSLAVGPAPSDSGGRTFPGRQGYLSPTADYLVAGPADNQRAQPAAAVLALYKVKTGAKLQLRHPDHSRLIFGQWLDDSTFSAVGIRAGRNAPVDLLTCSAINLTCQVSAAAFSTFTFDPTPPRDLPFAVPLGAPITQYFG</sequence>
<comment type="caution">
    <text evidence="3">The sequence shown here is derived from an EMBL/GenBank/DDBJ whole genome shotgun (WGS) entry which is preliminary data.</text>
</comment>
<dbReference type="Proteomes" id="UP000293342">
    <property type="component" value="Unassembled WGS sequence"/>
</dbReference>
<dbReference type="EMBL" id="SJKD01000005">
    <property type="protein sequence ID" value="TCC47930.1"/>
    <property type="molecule type" value="Genomic_DNA"/>
</dbReference>